<feature type="region of interest" description="Disordered" evidence="1">
    <location>
        <begin position="60"/>
        <end position="90"/>
    </location>
</feature>
<dbReference type="EMBL" id="BJLR01000030">
    <property type="protein sequence ID" value="GEA89179.1"/>
    <property type="molecule type" value="Genomic_DNA"/>
</dbReference>
<evidence type="ECO:0000256" key="1">
    <source>
        <dbReference type="SAM" id="MobiDB-lite"/>
    </source>
</evidence>
<evidence type="ECO:0008006" key="4">
    <source>
        <dbReference type="Google" id="ProtNLM"/>
    </source>
</evidence>
<name>A0A4Y3KXQ0_9CELL</name>
<proteinExistence type="predicted"/>
<feature type="compositionally biased region" description="Polar residues" evidence="1">
    <location>
        <begin position="1"/>
        <end position="12"/>
    </location>
</feature>
<protein>
    <recommendedName>
        <fullName evidence="4">SPOR domain-containing protein</fullName>
    </recommendedName>
</protein>
<sequence>MRSTVPGSTTSLPVCGAGPGRPTYSGRAIEGGTSRRGLTVPGTSAGLDACRVDMSGSLRRGAAERRLSSTKALPRCRETGGGTMTGTDREFYYNTETGQVEEGKVSDWTGRMGPYPTREAAEHALDQAKARTRAWDEEDERHR</sequence>
<feature type="region of interest" description="Disordered" evidence="1">
    <location>
        <begin position="106"/>
        <end position="143"/>
    </location>
</feature>
<accession>A0A4Y3KXQ0</accession>
<comment type="caution">
    <text evidence="2">The sequence shown here is derived from an EMBL/GenBank/DDBJ whole genome shotgun (WGS) entry which is preliminary data.</text>
</comment>
<dbReference type="AlphaFoldDB" id="A0A4Y3KXQ0"/>
<dbReference type="Proteomes" id="UP000317046">
    <property type="component" value="Unassembled WGS sequence"/>
</dbReference>
<evidence type="ECO:0000313" key="2">
    <source>
        <dbReference type="EMBL" id="GEA89179.1"/>
    </source>
</evidence>
<keyword evidence="3" id="KW-1185">Reference proteome</keyword>
<feature type="compositionally biased region" description="Basic and acidic residues" evidence="1">
    <location>
        <begin position="119"/>
        <end position="143"/>
    </location>
</feature>
<evidence type="ECO:0000313" key="3">
    <source>
        <dbReference type="Proteomes" id="UP000317046"/>
    </source>
</evidence>
<gene>
    <name evidence="2" type="ORF">CCE01nite_31280</name>
</gene>
<organism evidence="2 3">
    <name type="scientific">Cellulomonas cellasea</name>
    <dbReference type="NCBI Taxonomy" id="43670"/>
    <lineage>
        <taxon>Bacteria</taxon>
        <taxon>Bacillati</taxon>
        <taxon>Actinomycetota</taxon>
        <taxon>Actinomycetes</taxon>
        <taxon>Micrococcales</taxon>
        <taxon>Cellulomonadaceae</taxon>
        <taxon>Cellulomonas</taxon>
    </lineage>
</organism>
<reference evidence="2" key="1">
    <citation type="submission" date="2019-06" db="EMBL/GenBank/DDBJ databases">
        <title>Whole genome shotgun sequence of Cellulomonas cellasea NBRC 3753.</title>
        <authorList>
            <person name="Hosoyama A."/>
            <person name="Uohara A."/>
            <person name="Ohji S."/>
            <person name="Ichikawa N."/>
        </authorList>
    </citation>
    <scope>NUCLEOTIDE SEQUENCE [LARGE SCALE GENOMIC DNA]</scope>
    <source>
        <strain evidence="2">NBRC 3753</strain>
    </source>
</reference>
<feature type="region of interest" description="Disordered" evidence="1">
    <location>
        <begin position="1"/>
        <end position="44"/>
    </location>
</feature>